<keyword evidence="3" id="KW-1185">Reference proteome</keyword>
<sequence length="168" mass="19197">MHPPKREIFDVAARTNTDNKGIVRAVDRYARTPWGLYLARPTPGRAQFNYLQSWLLPTLGLRATVYDWNPGHQRAQDFYLDVVDIAVDDDGQLWRTEDHYLDLVVYRGQRTDVLDVDEFLAAHRDGLLSAEVAERALGSALAAVAGLAAHDHDLSRWLAGNEMRLWWR</sequence>
<reference evidence="2 3" key="1">
    <citation type="submission" date="2016-01" db="EMBL/GenBank/DDBJ databases">
        <title>The new phylogeny of the genus Mycobacterium.</title>
        <authorList>
            <person name="Tarcisio F."/>
            <person name="Conor M."/>
            <person name="Antonella G."/>
            <person name="Elisabetta G."/>
            <person name="Giulia F.S."/>
            <person name="Sara T."/>
            <person name="Anna F."/>
            <person name="Clotilde B."/>
            <person name="Roberto B."/>
            <person name="Veronica D.S."/>
            <person name="Fabio R."/>
            <person name="Monica P."/>
            <person name="Olivier J."/>
            <person name="Enrico T."/>
            <person name="Nicola S."/>
        </authorList>
    </citation>
    <scope>NUCLEOTIDE SEQUENCE [LARGE SCALE GENOMIC DNA]</scope>
    <source>
        <strain evidence="2 3">DSM 44179</strain>
    </source>
</reference>
<dbReference type="InterPro" id="IPR014465">
    <property type="entry name" value="UCP012622"/>
</dbReference>
<dbReference type="Proteomes" id="UP000193484">
    <property type="component" value="Unassembled WGS sequence"/>
</dbReference>
<gene>
    <name evidence="2" type="ORF">AWC04_12255</name>
</gene>
<dbReference type="SUPFAM" id="SSF159234">
    <property type="entry name" value="FomD-like"/>
    <property type="match status" value="1"/>
</dbReference>
<dbReference type="EMBL" id="LQOJ01000041">
    <property type="protein sequence ID" value="ORV02485.1"/>
    <property type="molecule type" value="Genomic_DNA"/>
</dbReference>
<dbReference type="RefSeq" id="WP_179962871.1">
    <property type="nucleotide sequence ID" value="NZ_AP022603.1"/>
</dbReference>
<proteinExistence type="predicted"/>
<evidence type="ECO:0000259" key="1">
    <source>
        <dbReference type="Pfam" id="PF04167"/>
    </source>
</evidence>
<evidence type="ECO:0000313" key="3">
    <source>
        <dbReference type="Proteomes" id="UP000193484"/>
    </source>
</evidence>
<name>A0A1X1RB37_MYCFA</name>
<dbReference type="AlphaFoldDB" id="A0A1X1RB37"/>
<dbReference type="InterPro" id="IPR007295">
    <property type="entry name" value="DUF402"/>
</dbReference>
<protein>
    <recommendedName>
        <fullName evidence="1">DUF402 domain-containing protein</fullName>
    </recommendedName>
</protein>
<organism evidence="2 3">
    <name type="scientific">Mycolicibacterium fallax</name>
    <name type="common">Mycobacterium fallax</name>
    <dbReference type="NCBI Taxonomy" id="1793"/>
    <lineage>
        <taxon>Bacteria</taxon>
        <taxon>Bacillati</taxon>
        <taxon>Actinomycetota</taxon>
        <taxon>Actinomycetes</taxon>
        <taxon>Mycobacteriales</taxon>
        <taxon>Mycobacteriaceae</taxon>
        <taxon>Mycolicibacterium</taxon>
    </lineage>
</organism>
<dbReference type="Gene3D" id="2.40.380.10">
    <property type="entry name" value="FomD-like"/>
    <property type="match status" value="1"/>
</dbReference>
<dbReference type="STRING" id="1793.AWC04_12255"/>
<evidence type="ECO:0000313" key="2">
    <source>
        <dbReference type="EMBL" id="ORV02485.1"/>
    </source>
</evidence>
<comment type="caution">
    <text evidence="2">The sequence shown here is derived from an EMBL/GenBank/DDBJ whole genome shotgun (WGS) entry which is preliminary data.</text>
</comment>
<accession>A0A1X1RB37</accession>
<dbReference type="PIRSF" id="PIRSF012622">
    <property type="entry name" value="UCP012622"/>
    <property type="match status" value="1"/>
</dbReference>
<dbReference type="InterPro" id="IPR035930">
    <property type="entry name" value="FomD-like_sf"/>
</dbReference>
<dbReference type="Pfam" id="PF04167">
    <property type="entry name" value="DUF402"/>
    <property type="match status" value="1"/>
</dbReference>
<feature type="domain" description="DUF402" evidence="1">
    <location>
        <begin position="21"/>
        <end position="151"/>
    </location>
</feature>